<evidence type="ECO:0000256" key="7">
    <source>
        <dbReference type="SAM" id="Phobius"/>
    </source>
</evidence>
<dbReference type="InterPro" id="IPR036259">
    <property type="entry name" value="MFS_trans_sf"/>
</dbReference>
<keyword evidence="10" id="KW-1185">Reference proteome</keyword>
<evidence type="ECO:0000256" key="5">
    <source>
        <dbReference type="ARBA" id="ARBA00022989"/>
    </source>
</evidence>
<name>A0ABM8RM70_9BURK</name>
<sequence length="552" mass="59523">MATVGGQISHVPMTRDEKRVIFASSLGTVFEWYDFYLAGSLAIFISKSFFSGVNPTAAFIFTLLSFAAGFAVRPFGAIVFGRLGDMVGRKYTFLITIVIMGLSTFLVGFLPGYASIGIVSPVIFIAMRMLQGLALGGEYGGAATYVAEHAPAGRRGFYTAWIQTTATLGLFLSLLVILGVRTAMGEDAFGAWGWRIPFIASIILLGVSVWIRLQLHESPVFERIKAEGKTSKAPLSEAFGQWKNLKIVILALIGLTAGQAVVWYTGQFYTLFFLTQTLKVDGATANILIAIALLIGTPFFLFFGSLSDRIGRKPIIMAGLLIAACTYFPLFKALSHYTNPALEAATAKSPIVVIANPDECSFQFNPVGTAKFTSSCDIAKSALSKAGLNYENVAAPAGSLAEIKVGDTVINTYDGKAADAKDQGKVFDKTLATTLKTAGYPPKADPSQINWPMSVVILTIMMIYVTMVYGPIAAMLVEMFPTRIRYTSMSLPYHIGNGWFGGFLPATAFAIVAAKGNIYSGLWYPIVVALITLVIGVLFVRETKDSDIYAKD</sequence>
<dbReference type="InterPro" id="IPR005829">
    <property type="entry name" value="Sugar_transporter_CS"/>
</dbReference>
<evidence type="ECO:0000313" key="10">
    <source>
        <dbReference type="Proteomes" id="UP000673821"/>
    </source>
</evidence>
<feature type="transmembrane region" description="Helical" evidence="7">
    <location>
        <begin position="157"/>
        <end position="180"/>
    </location>
</feature>
<feature type="transmembrane region" description="Helical" evidence="7">
    <location>
        <begin position="522"/>
        <end position="540"/>
    </location>
</feature>
<keyword evidence="3" id="KW-1003">Cell membrane</keyword>
<feature type="domain" description="Major facilitator superfamily (MFS) profile" evidence="8">
    <location>
        <begin position="20"/>
        <end position="544"/>
    </location>
</feature>
<evidence type="ECO:0000313" key="9">
    <source>
        <dbReference type="EMBL" id="CAE6760585.1"/>
    </source>
</evidence>
<keyword evidence="4 7" id="KW-0812">Transmembrane</keyword>
<feature type="transmembrane region" description="Helical" evidence="7">
    <location>
        <begin position="192"/>
        <end position="213"/>
    </location>
</feature>
<keyword evidence="2" id="KW-0813">Transport</keyword>
<feature type="transmembrane region" description="Helical" evidence="7">
    <location>
        <begin position="315"/>
        <end position="334"/>
    </location>
</feature>
<evidence type="ECO:0000256" key="3">
    <source>
        <dbReference type="ARBA" id="ARBA00022475"/>
    </source>
</evidence>
<reference evidence="9 10" key="1">
    <citation type="submission" date="2021-02" db="EMBL/GenBank/DDBJ databases">
        <authorList>
            <person name="Vanwijnsberghe S."/>
        </authorList>
    </citation>
    <scope>NUCLEOTIDE SEQUENCE [LARGE SCALE GENOMIC DNA]</scope>
    <source>
        <strain evidence="9 10">R-69776</strain>
    </source>
</reference>
<feature type="transmembrane region" description="Helical" evidence="7">
    <location>
        <begin position="116"/>
        <end position="136"/>
    </location>
</feature>
<feature type="transmembrane region" description="Helical" evidence="7">
    <location>
        <begin position="498"/>
        <end position="516"/>
    </location>
</feature>
<gene>
    <name evidence="9" type="primary">nanT_4</name>
    <name evidence="9" type="ORF">R69776_03351</name>
</gene>
<dbReference type="SUPFAM" id="SSF103473">
    <property type="entry name" value="MFS general substrate transporter"/>
    <property type="match status" value="1"/>
</dbReference>
<feature type="transmembrane region" description="Helical" evidence="7">
    <location>
        <begin position="91"/>
        <end position="110"/>
    </location>
</feature>
<dbReference type="GeneID" id="97054372"/>
<feature type="transmembrane region" description="Helical" evidence="7">
    <location>
        <begin position="247"/>
        <end position="265"/>
    </location>
</feature>
<evidence type="ECO:0000256" key="6">
    <source>
        <dbReference type="ARBA" id="ARBA00023136"/>
    </source>
</evidence>
<dbReference type="Pfam" id="PF00083">
    <property type="entry name" value="Sugar_tr"/>
    <property type="match status" value="2"/>
</dbReference>
<evidence type="ECO:0000256" key="4">
    <source>
        <dbReference type="ARBA" id="ARBA00022692"/>
    </source>
</evidence>
<feature type="transmembrane region" description="Helical" evidence="7">
    <location>
        <begin position="285"/>
        <end position="303"/>
    </location>
</feature>
<dbReference type="PROSITE" id="PS50850">
    <property type="entry name" value="MFS"/>
    <property type="match status" value="1"/>
</dbReference>
<protein>
    <submittedName>
        <fullName evidence="9">Sialic acid transporter NanT</fullName>
    </submittedName>
</protein>
<dbReference type="Gene3D" id="1.20.1250.20">
    <property type="entry name" value="MFS general substrate transporter like domains"/>
    <property type="match status" value="2"/>
</dbReference>
<feature type="transmembrane region" description="Helical" evidence="7">
    <location>
        <begin position="451"/>
        <end position="477"/>
    </location>
</feature>
<proteinExistence type="predicted"/>
<comment type="caution">
    <text evidence="9">The sequence shown here is derived from an EMBL/GenBank/DDBJ whole genome shotgun (WGS) entry which is preliminary data.</text>
</comment>
<comment type="subcellular location">
    <subcellularLocation>
        <location evidence="1">Cell membrane</location>
        <topology evidence="1">Multi-pass membrane protein</topology>
    </subcellularLocation>
</comment>
<evidence type="ECO:0000256" key="1">
    <source>
        <dbReference type="ARBA" id="ARBA00004651"/>
    </source>
</evidence>
<dbReference type="InterPro" id="IPR020846">
    <property type="entry name" value="MFS_dom"/>
</dbReference>
<dbReference type="EMBL" id="CAJNBH010000009">
    <property type="protein sequence ID" value="CAE6760585.1"/>
    <property type="molecule type" value="Genomic_DNA"/>
</dbReference>
<keyword evidence="6 7" id="KW-0472">Membrane</keyword>
<dbReference type="Proteomes" id="UP000673821">
    <property type="component" value="Unassembled WGS sequence"/>
</dbReference>
<feature type="transmembrane region" description="Helical" evidence="7">
    <location>
        <begin position="57"/>
        <end position="79"/>
    </location>
</feature>
<dbReference type="CDD" id="cd17369">
    <property type="entry name" value="MFS_ShiA_like"/>
    <property type="match status" value="1"/>
</dbReference>
<organism evidence="9 10">
    <name type="scientific">Paraburkholderia nemoris</name>
    <dbReference type="NCBI Taxonomy" id="2793076"/>
    <lineage>
        <taxon>Bacteria</taxon>
        <taxon>Pseudomonadati</taxon>
        <taxon>Pseudomonadota</taxon>
        <taxon>Betaproteobacteria</taxon>
        <taxon>Burkholderiales</taxon>
        <taxon>Burkholderiaceae</taxon>
        <taxon>Paraburkholderia</taxon>
    </lineage>
</organism>
<feature type="transmembrane region" description="Helical" evidence="7">
    <location>
        <begin position="20"/>
        <end position="45"/>
    </location>
</feature>
<accession>A0ABM8RM70</accession>
<dbReference type="RefSeq" id="WP_054034445.1">
    <property type="nucleotide sequence ID" value="NZ_CAJNAW010000007.1"/>
</dbReference>
<evidence type="ECO:0000259" key="8">
    <source>
        <dbReference type="PROSITE" id="PS50850"/>
    </source>
</evidence>
<dbReference type="PANTHER" id="PTHR43045:SF7">
    <property type="entry name" value="MAJOR FACILITATOR SUPERFAMILY TRANSPORTER"/>
    <property type="match status" value="1"/>
</dbReference>
<dbReference type="PANTHER" id="PTHR43045">
    <property type="entry name" value="SHIKIMATE TRANSPORTER"/>
    <property type="match status" value="1"/>
</dbReference>
<evidence type="ECO:0000256" key="2">
    <source>
        <dbReference type="ARBA" id="ARBA00022448"/>
    </source>
</evidence>
<dbReference type="PROSITE" id="PS00217">
    <property type="entry name" value="SUGAR_TRANSPORT_2"/>
    <property type="match status" value="1"/>
</dbReference>
<keyword evidence="5 7" id="KW-1133">Transmembrane helix</keyword>
<dbReference type="InterPro" id="IPR005828">
    <property type="entry name" value="MFS_sugar_transport-like"/>
</dbReference>